<dbReference type="AlphaFoldDB" id="A0A2P8FQ34"/>
<accession>A0A2P8FQ34</accession>
<protein>
    <submittedName>
        <fullName evidence="1">Uncharacterized protein</fullName>
    </submittedName>
</protein>
<evidence type="ECO:0000313" key="2">
    <source>
        <dbReference type="Proteomes" id="UP000241964"/>
    </source>
</evidence>
<comment type="caution">
    <text evidence="1">The sequence shown here is derived from an EMBL/GenBank/DDBJ whole genome shotgun (WGS) entry which is preliminary data.</text>
</comment>
<dbReference type="Proteomes" id="UP000241964">
    <property type="component" value="Unassembled WGS sequence"/>
</dbReference>
<sequence length="257" mass="29087">MERITPLLSGRSLNDSVLHQTPFEKSLRRRLLKVGSVLELIEKENEYTPASALSSPGELRRLIDTYEELDSELARVITQYIDVSLVRKRLFKGEEMSIKHVAFVIKATAAKGRLVKDGYSKEVKEIYAAISVQNPLAPPFDLARPHFEKDLDTFNLSYQVLLDNFKLLAARVVASGELAAISPYSVETLHALVAQAENLTREIAVIIQKIFVVYEERLLVFEQIKESCHAICKRSRFVLGSHHAVYKELIALKHAIM</sequence>
<dbReference type="RefSeq" id="WP_146151594.1">
    <property type="nucleotide sequence ID" value="NZ_PYAS01000015.1"/>
</dbReference>
<reference evidence="1 2" key="1">
    <citation type="submission" date="2018-03" db="EMBL/GenBank/DDBJ databases">
        <title>Genomic Encyclopedia of Archaeal and Bacterial Type Strains, Phase II (KMG-II): from individual species to whole genera.</title>
        <authorList>
            <person name="Goeker M."/>
        </authorList>
    </citation>
    <scope>NUCLEOTIDE SEQUENCE [LARGE SCALE GENOMIC DNA]</scope>
    <source>
        <strain evidence="1 2">DSM 29057</strain>
    </source>
</reference>
<gene>
    <name evidence="1" type="ORF">CLV60_11519</name>
</gene>
<dbReference type="EMBL" id="PYAS01000015">
    <property type="protein sequence ID" value="PSL23824.1"/>
    <property type="molecule type" value="Genomic_DNA"/>
</dbReference>
<dbReference type="OrthoDB" id="934718at2"/>
<keyword evidence="2" id="KW-1185">Reference proteome</keyword>
<organism evidence="1 2">
    <name type="scientific">Dyadobacter jiangsuensis</name>
    <dbReference type="NCBI Taxonomy" id="1591085"/>
    <lineage>
        <taxon>Bacteria</taxon>
        <taxon>Pseudomonadati</taxon>
        <taxon>Bacteroidota</taxon>
        <taxon>Cytophagia</taxon>
        <taxon>Cytophagales</taxon>
        <taxon>Spirosomataceae</taxon>
        <taxon>Dyadobacter</taxon>
    </lineage>
</organism>
<proteinExistence type="predicted"/>
<evidence type="ECO:0000313" key="1">
    <source>
        <dbReference type="EMBL" id="PSL23824.1"/>
    </source>
</evidence>
<name>A0A2P8FQ34_9BACT</name>